<protein>
    <submittedName>
        <fullName evidence="1">Uncharacterized protein</fullName>
    </submittedName>
</protein>
<dbReference type="EMBL" id="AVOT02000161">
    <property type="protein sequence ID" value="MBW0461447.1"/>
    <property type="molecule type" value="Genomic_DNA"/>
</dbReference>
<sequence length="86" mass="9736">MKEDLIKMLFQYREAFTSDNQPLGAIKGHHVDIILHIETTYPQLLRIPAYPASPGSREALEIHINVLMRNVGPNEEKEATTPVIIT</sequence>
<dbReference type="OrthoDB" id="2595244at2759"/>
<dbReference type="AlphaFoldDB" id="A0A9Q3BAA1"/>
<keyword evidence="2" id="KW-1185">Reference proteome</keyword>
<name>A0A9Q3BAA1_9BASI</name>
<evidence type="ECO:0000313" key="1">
    <source>
        <dbReference type="EMBL" id="MBW0461447.1"/>
    </source>
</evidence>
<dbReference type="Proteomes" id="UP000765509">
    <property type="component" value="Unassembled WGS sequence"/>
</dbReference>
<reference evidence="1" key="1">
    <citation type="submission" date="2021-03" db="EMBL/GenBank/DDBJ databases">
        <title>Draft genome sequence of rust myrtle Austropuccinia psidii MF-1, a brazilian biotype.</title>
        <authorList>
            <person name="Quecine M.C."/>
            <person name="Pachon D.M.R."/>
            <person name="Bonatelli M.L."/>
            <person name="Correr F.H."/>
            <person name="Franceschini L.M."/>
            <person name="Leite T.F."/>
            <person name="Margarido G.R.A."/>
            <person name="Almeida C.A."/>
            <person name="Ferrarezi J.A."/>
            <person name="Labate C.A."/>
        </authorList>
    </citation>
    <scope>NUCLEOTIDE SEQUENCE</scope>
    <source>
        <strain evidence="1">MF-1</strain>
    </source>
</reference>
<organism evidence="1 2">
    <name type="scientific">Austropuccinia psidii MF-1</name>
    <dbReference type="NCBI Taxonomy" id="1389203"/>
    <lineage>
        <taxon>Eukaryota</taxon>
        <taxon>Fungi</taxon>
        <taxon>Dikarya</taxon>
        <taxon>Basidiomycota</taxon>
        <taxon>Pucciniomycotina</taxon>
        <taxon>Pucciniomycetes</taxon>
        <taxon>Pucciniales</taxon>
        <taxon>Sphaerophragmiaceae</taxon>
        <taxon>Austropuccinia</taxon>
    </lineage>
</organism>
<accession>A0A9Q3BAA1</accession>
<evidence type="ECO:0000313" key="2">
    <source>
        <dbReference type="Proteomes" id="UP000765509"/>
    </source>
</evidence>
<comment type="caution">
    <text evidence="1">The sequence shown here is derived from an EMBL/GenBank/DDBJ whole genome shotgun (WGS) entry which is preliminary data.</text>
</comment>
<proteinExistence type="predicted"/>
<gene>
    <name evidence="1" type="ORF">O181_001162</name>
</gene>